<comment type="caution">
    <text evidence="1">The sequence shown here is derived from an EMBL/GenBank/DDBJ whole genome shotgun (WGS) entry which is preliminary data.</text>
</comment>
<gene>
    <name evidence="1" type="ORF">PsorP6_016041</name>
</gene>
<protein>
    <submittedName>
        <fullName evidence="1">Uncharacterized protein</fullName>
    </submittedName>
</protein>
<organism evidence="1 2">
    <name type="scientific">Peronosclerospora sorghi</name>
    <dbReference type="NCBI Taxonomy" id="230839"/>
    <lineage>
        <taxon>Eukaryota</taxon>
        <taxon>Sar</taxon>
        <taxon>Stramenopiles</taxon>
        <taxon>Oomycota</taxon>
        <taxon>Peronosporomycetes</taxon>
        <taxon>Peronosporales</taxon>
        <taxon>Peronosporaceae</taxon>
        <taxon>Peronosclerospora</taxon>
    </lineage>
</organism>
<name>A0ACC0WP25_9STRA</name>
<evidence type="ECO:0000313" key="1">
    <source>
        <dbReference type="EMBL" id="KAI9920342.1"/>
    </source>
</evidence>
<evidence type="ECO:0000313" key="2">
    <source>
        <dbReference type="Proteomes" id="UP001163321"/>
    </source>
</evidence>
<proteinExistence type="predicted"/>
<keyword evidence="2" id="KW-1185">Reference proteome</keyword>
<dbReference type="EMBL" id="CM047589">
    <property type="protein sequence ID" value="KAI9920342.1"/>
    <property type="molecule type" value="Genomic_DNA"/>
</dbReference>
<sequence length="234" mass="26066">MAHRDVSLESVFLTHDGIYKIGDFRLSTKANTKTSDFVAKAQYMAPEVAAQVSYSPVVADVWSLGILLFMLLTGAPLLEFASPTSQEFKTVRAMGCCGVLKSWEMDSKLSAATMDLLSKMLVFDPTKRLQSMAQVLNHSALLGLYSTTMSMMDRAIHLAHKALSRPATIYHHHLNLRPMLNIYLDVFFPFKLDKVRSGHFGTQQNTNCGGQVTRKMDRSEPVVKDVDMESVPFG</sequence>
<reference evidence="1 2" key="1">
    <citation type="journal article" date="2022" name="bioRxiv">
        <title>The genome of the oomycete Peronosclerospora sorghi, a cosmopolitan pathogen of maize and sorghum, is inflated with dispersed pseudogenes.</title>
        <authorList>
            <person name="Fletcher K."/>
            <person name="Martin F."/>
            <person name="Isakeit T."/>
            <person name="Cavanaugh K."/>
            <person name="Magill C."/>
            <person name="Michelmore R."/>
        </authorList>
    </citation>
    <scope>NUCLEOTIDE SEQUENCE [LARGE SCALE GENOMIC DNA]</scope>
    <source>
        <strain evidence="1">P6</strain>
    </source>
</reference>
<dbReference type="Proteomes" id="UP001163321">
    <property type="component" value="Chromosome 10"/>
</dbReference>
<accession>A0ACC0WP25</accession>